<evidence type="ECO:0000313" key="4">
    <source>
        <dbReference type="Proteomes" id="UP000028761"/>
    </source>
</evidence>
<evidence type="ECO:0000259" key="2">
    <source>
        <dbReference type="Pfam" id="PF15045"/>
    </source>
</evidence>
<reference evidence="3 4" key="1">
    <citation type="submission" date="2012-03" db="EMBL/GenBank/DDBJ databases">
        <title>Whole Genome Assembly of Papio anubis.</title>
        <authorList>
            <person name="Liu Y.L."/>
            <person name="Abraham K.A."/>
            <person name="Akbar H.A."/>
            <person name="Ali S.A."/>
            <person name="Anosike U.A."/>
            <person name="Aqrawi P.A."/>
            <person name="Arias F.A."/>
            <person name="Attaway T.A."/>
            <person name="Awwad R.A."/>
            <person name="Babu C.B."/>
            <person name="Bandaranaike D.B."/>
            <person name="Battles P.B."/>
            <person name="Bell A.B."/>
            <person name="Beltran B.B."/>
            <person name="Berhane-Mersha D.B."/>
            <person name="Bess C.B."/>
            <person name="Bickham C.B."/>
            <person name="Bolden T.B."/>
            <person name="Carter K.C."/>
            <person name="Chau D.C."/>
            <person name="Chavez A.C."/>
            <person name="Clerc-Blankenburg K.C."/>
            <person name="Coyle M.C."/>
            <person name="Dao M.D."/>
            <person name="Davila M.L.D."/>
            <person name="Davy-Carroll L.D."/>
            <person name="Denson S.D."/>
            <person name="Dinh H.D."/>
            <person name="Fernandez S.F."/>
            <person name="Fernando P.F."/>
            <person name="Forbes L.F."/>
            <person name="Francis C.F."/>
            <person name="Francisco L.F."/>
            <person name="Fu Q.F."/>
            <person name="Garcia-Iii R.G."/>
            <person name="Garrett T.G."/>
            <person name="Gross S.G."/>
            <person name="Gubbala S.G."/>
            <person name="Hirani K.H."/>
            <person name="Hogues M.H."/>
            <person name="Hollins B.H."/>
            <person name="Jackson L.J."/>
            <person name="Javaid M.J."/>
            <person name="Jhangiani S.J."/>
            <person name="Johnson A.J."/>
            <person name="Johnson B.J."/>
            <person name="Jones J.J."/>
            <person name="Joshi V.J."/>
            <person name="Kalu J.K."/>
            <person name="Khan N.K."/>
            <person name="Korchina V.K."/>
            <person name="Kovar C.K."/>
            <person name="Lago L.L."/>
            <person name="Lara F.L."/>
            <person name="Le T.-K.L."/>
            <person name="Lee S.L."/>
            <person name="Legall-Iii F.L."/>
            <person name="Lemon S.L."/>
            <person name="Liu J.L."/>
            <person name="Liu Y.-S.L."/>
            <person name="Liyanage D.L."/>
            <person name="Lopez J.L."/>
            <person name="Lorensuhewa L.L."/>
            <person name="Mata R.M."/>
            <person name="Mathew T.M."/>
            <person name="Mercado C.M."/>
            <person name="Mercado I.M."/>
            <person name="Morales K.M."/>
            <person name="Morgan M.M."/>
            <person name="Munidasa M.M."/>
            <person name="Ngo D.N."/>
            <person name="Nguyen L.N."/>
            <person name="Nguyen T.N."/>
            <person name="Nguyen N.N."/>
            <person name="Obregon M.O."/>
            <person name="Okwuonu G.O."/>
            <person name="Ongeri F.O."/>
            <person name="Onwere C.O."/>
            <person name="Osifeso I.O."/>
            <person name="Parra A.P."/>
            <person name="Patil S.P."/>
            <person name="Perez A.P."/>
            <person name="Perez Y.P."/>
            <person name="Pham C.P."/>
            <person name="Pu L.-L.P."/>
            <person name="Puazo M.P."/>
            <person name="Quiroz J.Q."/>
            <person name="Rouhana J.R."/>
            <person name="Ruiz M.R."/>
            <person name="Ruiz S.-J.R."/>
            <person name="Saada N.S."/>
            <person name="Santibanez J.S."/>
            <person name="Scheel M.S."/>
            <person name="Schneider B.S."/>
            <person name="Simmons D.S."/>
            <person name="Sisson I.S."/>
            <person name="Tang L.-Y.T."/>
            <person name="Thornton R.T."/>
            <person name="Tisius J.T."/>
            <person name="Toledanes G.T."/>
            <person name="Trejos Z.T."/>
            <person name="Usmani K.U."/>
            <person name="Varghese R.V."/>
            <person name="Vattathil S.V."/>
            <person name="Vee V.V."/>
            <person name="Walker D.W."/>
            <person name="Weissenberger G.W."/>
            <person name="White C.W."/>
            <person name="Williams A.W."/>
            <person name="Woodworth J.W."/>
            <person name="Wright R.W."/>
            <person name="Zhu Y.Z."/>
            <person name="Han Y.H."/>
            <person name="Newsham I.N."/>
            <person name="Nazareth L.N."/>
            <person name="Worley K.W."/>
            <person name="Muzny D.M."/>
            <person name="Rogers J.R."/>
            <person name="Gibbs R.G."/>
        </authorList>
    </citation>
    <scope>NUCLEOTIDE SEQUENCE [LARGE SCALE GENOMIC DNA]</scope>
</reference>
<evidence type="ECO:0000313" key="3">
    <source>
        <dbReference type="Ensembl" id="ENSPANP00000013342.3"/>
    </source>
</evidence>
<protein>
    <submittedName>
        <fullName evidence="3">Clathrin binding box of aftiphilin containing 1</fullName>
    </submittedName>
</protein>
<dbReference type="GO" id="GO:0030276">
    <property type="term" value="F:clathrin binding"/>
    <property type="evidence" value="ECO:0007669"/>
    <property type="project" value="InterPro"/>
</dbReference>
<dbReference type="GO" id="GO:0032588">
    <property type="term" value="C:trans-Golgi network membrane"/>
    <property type="evidence" value="ECO:0007669"/>
    <property type="project" value="InterPro"/>
</dbReference>
<dbReference type="STRING" id="9555.ENSPANP00000013342"/>
<gene>
    <name evidence="3" type="primary">CLBA1</name>
</gene>
<dbReference type="CTD" id="122616"/>
<keyword evidence="4" id="KW-1185">Reference proteome</keyword>
<dbReference type="HOGENOM" id="CLU_071310_0_1_1"/>
<dbReference type="GeneTree" id="ENSGT00940000154186"/>
<reference evidence="3" key="3">
    <citation type="submission" date="2025-09" db="UniProtKB">
        <authorList>
            <consortium name="Ensembl"/>
        </authorList>
    </citation>
    <scope>IDENTIFICATION</scope>
</reference>
<feature type="region of interest" description="Disordered" evidence="1">
    <location>
        <begin position="56"/>
        <end position="76"/>
    </location>
</feature>
<reference evidence="3" key="2">
    <citation type="submission" date="2025-08" db="UniProtKB">
        <authorList>
            <consortium name="Ensembl"/>
        </authorList>
    </citation>
    <scope>IDENTIFICATION</scope>
</reference>
<name>A0A096NK38_PAPAN</name>
<dbReference type="eggNOG" id="ENOG502SPS5">
    <property type="taxonomic scope" value="Eukaryota"/>
</dbReference>
<dbReference type="OMA" id="WSESHCQ"/>
<feature type="region of interest" description="Disordered" evidence="1">
    <location>
        <begin position="93"/>
        <end position="133"/>
    </location>
</feature>
<dbReference type="GeneID" id="103886548"/>
<dbReference type="Ensembl" id="ENSPANT00000005122.3">
    <property type="protein sequence ID" value="ENSPANP00000013342.3"/>
    <property type="gene ID" value="ENSPANG00000021762.3"/>
</dbReference>
<evidence type="ECO:0000256" key="1">
    <source>
        <dbReference type="SAM" id="MobiDB-lite"/>
    </source>
</evidence>
<dbReference type="Bgee" id="ENSPANG00000021762">
    <property type="expression patterns" value="Expressed in pituitary gland and 64 other cell types or tissues"/>
</dbReference>
<sequence>MQDRQELGGEPLSDLREEAASASLRVAPERLSDASLEWIRTCPDLLLSDGEASISLPREGGSTCVTRYPDPGEHSSTWGEFEGFRESSAKSGQFSQSLELLERPTEPQPPRTTSAPKECSSHQPCQGGPWVTGTAGVPPSESILSYENILKCAFQEVTVQQAAEDVSTIDHFLEISSEEKPGLECVHKLCNESRKLWRALQSKHTTSTSQCLWSESHCQENFFLVLGIDATQKNLSGGQGPIMEDCDLREPEGLLTVGSFRLQHCKALIQTKLSGPPGSRQGRLMTCSRFLKTPSCGGGQHITIPRKKMFTPRKLKLTLFNSDVC</sequence>
<dbReference type="RefSeq" id="XP_031524894.1">
    <property type="nucleotide sequence ID" value="XM_031669034.1"/>
</dbReference>
<dbReference type="PANTHER" id="PTHR16156:SF7">
    <property type="entry name" value="CLATHRIN BINDING BOX OF AFTIPHILIN CONTAINING 1"/>
    <property type="match status" value="1"/>
</dbReference>
<accession>A0A096NK38</accession>
<organism evidence="3 4">
    <name type="scientific">Papio anubis</name>
    <name type="common">Olive baboon</name>
    <dbReference type="NCBI Taxonomy" id="9555"/>
    <lineage>
        <taxon>Eukaryota</taxon>
        <taxon>Metazoa</taxon>
        <taxon>Chordata</taxon>
        <taxon>Craniata</taxon>
        <taxon>Vertebrata</taxon>
        <taxon>Euteleostomi</taxon>
        <taxon>Mammalia</taxon>
        <taxon>Eutheria</taxon>
        <taxon>Euarchontoglires</taxon>
        <taxon>Primates</taxon>
        <taxon>Haplorrhini</taxon>
        <taxon>Catarrhini</taxon>
        <taxon>Cercopithecidae</taxon>
        <taxon>Cercopithecinae</taxon>
        <taxon>Papio</taxon>
    </lineage>
</organism>
<dbReference type="AlphaFoldDB" id="A0A096NK38"/>
<dbReference type="InterPro" id="IPR046359">
    <property type="entry name" value="Aftin-like"/>
</dbReference>
<feature type="domain" description="Aftiphilin clathrin-binding box" evidence="2">
    <location>
        <begin position="193"/>
        <end position="272"/>
    </location>
</feature>
<dbReference type="GO" id="GO:0030121">
    <property type="term" value="C:AP-1 adaptor complex"/>
    <property type="evidence" value="ECO:0007669"/>
    <property type="project" value="TreeGrafter"/>
</dbReference>
<dbReference type="InterPro" id="IPR029205">
    <property type="entry name" value="Clathrin-bd"/>
</dbReference>
<dbReference type="Proteomes" id="UP000028761">
    <property type="component" value="Chromosome 7"/>
</dbReference>
<dbReference type="Pfam" id="PF15045">
    <property type="entry name" value="Clathrin_bdg"/>
    <property type="match status" value="1"/>
</dbReference>
<proteinExistence type="predicted"/>
<dbReference type="PANTHER" id="PTHR16156">
    <property type="entry name" value="AFTIPHILIN A-RELATED"/>
    <property type="match status" value="1"/>
</dbReference>